<dbReference type="GO" id="GO:0004018">
    <property type="term" value="F:N6-(1,2-dicarboxyethyl)AMP AMP-lyase (fumarate-forming) activity"/>
    <property type="evidence" value="ECO:0007669"/>
    <property type="project" value="InterPro"/>
</dbReference>
<evidence type="ECO:0000313" key="8">
    <source>
        <dbReference type="Proteomes" id="UP000177371"/>
    </source>
</evidence>
<sequence length="493" mass="57132">MLYTNSEIKEPRNETPHFLYNLTPETSRWHGRLEKTSEYFSEYSTMKNRIIVDIAWLKHLIKYKLVITSDRKIKKLKPEESIILDKLQEDFSLENAKEIWQLDLLINHDTMAVERYLQAKLKNTNLKDVINYIPIGLTATDVDNIAFNISLKAFIETSYMPMINTLILNLYKLILKEKDTFMLGRTHGVPALTTTAGKELASFGITLKQHVEELKTIPMSAKACGEVGTRAELIAIAQTLNINVNWEKVSDDFIKSFGFIPQKYVTQSESHENQIKIFNNISQTARLLQKLSKDLWMYNALGYITWSDSQERVGSSGMPHKINPIGTEFSEWHSYYGEKQLEAIIGMIMQSRLQRALVDKYALRHVGPALANILLAIEEMSDVLIRVKFRREILKKELDNHWEILSSLLQCMLRIQGDENPYDKIKKISRGLTWSKEDYIKAVKELPLNKQIKKKLYEFSPEKYSGESVKLTMDALRELKGYINSNNKYFTTQ</sequence>
<dbReference type="InterPro" id="IPR000362">
    <property type="entry name" value="Fumarate_lyase_fam"/>
</dbReference>
<evidence type="ECO:0000256" key="4">
    <source>
        <dbReference type="ARBA" id="ARBA00025012"/>
    </source>
</evidence>
<feature type="domain" description="Fumarate lyase N-terminal" evidence="5">
    <location>
        <begin position="33"/>
        <end position="329"/>
    </location>
</feature>
<evidence type="ECO:0000256" key="3">
    <source>
        <dbReference type="ARBA" id="ARBA00022755"/>
    </source>
</evidence>
<reference evidence="7 8" key="1">
    <citation type="journal article" date="2016" name="Nat. Commun.">
        <title>Thousands of microbial genomes shed light on interconnected biogeochemical processes in an aquifer system.</title>
        <authorList>
            <person name="Anantharaman K."/>
            <person name="Brown C.T."/>
            <person name="Hug L.A."/>
            <person name="Sharon I."/>
            <person name="Castelle C.J."/>
            <person name="Probst A.J."/>
            <person name="Thomas B.C."/>
            <person name="Singh A."/>
            <person name="Wilkins M.J."/>
            <person name="Karaoz U."/>
            <person name="Brodie E.L."/>
            <person name="Williams K.H."/>
            <person name="Hubbard S.S."/>
            <person name="Banfield J.F."/>
        </authorList>
    </citation>
    <scope>NUCLEOTIDE SEQUENCE [LARGE SCALE GENOMIC DNA]</scope>
</reference>
<evidence type="ECO:0008006" key="9">
    <source>
        <dbReference type="Google" id="ProtNLM"/>
    </source>
</evidence>
<dbReference type="InterPro" id="IPR020557">
    <property type="entry name" value="Fumarate_lyase_CS"/>
</dbReference>
<comment type="function">
    <text evidence="4">Catalyzes two reactions in de novo purine nucleotide biosynthesis. Catalyzes the breakdown of 5-aminoimidazole- (N-succinylocarboxamide) ribotide (SAICAR or 2-[5-amino-1-(5-phospho-beta-D-ribosyl)imidazole-4-carboxamido]succinate) to 5-aminoimidazole-4-carboxamide ribotide (AICAR or 5-amino-1-(5-phospho-beta-D-ribosyl)imidazole-4-carboxamide) and fumarate, and of adenylosuccinate (ADS or N(6)-(1,2-dicarboxyethyl)-AMP) to adenosine monophosphate (AMP) and fumarate.</text>
</comment>
<evidence type="ECO:0000313" key="7">
    <source>
        <dbReference type="EMBL" id="OGC51928.1"/>
    </source>
</evidence>
<dbReference type="InterPro" id="IPR008948">
    <property type="entry name" value="L-Aspartase-like"/>
</dbReference>
<dbReference type="GO" id="GO:0006188">
    <property type="term" value="P:IMP biosynthetic process"/>
    <property type="evidence" value="ECO:0007669"/>
    <property type="project" value="InterPro"/>
</dbReference>
<dbReference type="EMBL" id="MEUT01000008">
    <property type="protein sequence ID" value="OGC51928.1"/>
    <property type="molecule type" value="Genomic_DNA"/>
</dbReference>
<dbReference type="InterPro" id="IPR024083">
    <property type="entry name" value="Fumarase/histidase_N"/>
</dbReference>
<dbReference type="Gene3D" id="1.10.275.10">
    <property type="entry name" value="Fumarase/aspartase (N-terminal domain)"/>
    <property type="match status" value="1"/>
</dbReference>
<feature type="domain" description="Adenylosuccinate lyase PurB C-terminal" evidence="6">
    <location>
        <begin position="351"/>
        <end position="464"/>
    </location>
</feature>
<evidence type="ECO:0000256" key="2">
    <source>
        <dbReference type="ARBA" id="ARBA00004734"/>
    </source>
</evidence>
<dbReference type="AlphaFoldDB" id="A0A1F4V437"/>
<evidence type="ECO:0000259" key="6">
    <source>
        <dbReference type="Pfam" id="PF08328"/>
    </source>
</evidence>
<comment type="pathway">
    <text evidence="2">Purine metabolism; AMP biosynthesis via de novo pathway; AMP from IMP: step 2/2.</text>
</comment>
<dbReference type="Gene3D" id="1.20.200.10">
    <property type="entry name" value="Fumarase/aspartase (Central domain)"/>
    <property type="match status" value="1"/>
</dbReference>
<dbReference type="Pfam" id="PF08328">
    <property type="entry name" value="ASL_C"/>
    <property type="match status" value="1"/>
</dbReference>
<evidence type="ECO:0000256" key="1">
    <source>
        <dbReference type="ARBA" id="ARBA00004706"/>
    </source>
</evidence>
<dbReference type="Proteomes" id="UP000177371">
    <property type="component" value="Unassembled WGS sequence"/>
</dbReference>
<dbReference type="SUPFAM" id="SSF48557">
    <property type="entry name" value="L-aspartase-like"/>
    <property type="match status" value="1"/>
</dbReference>
<accession>A0A1F4V437</accession>
<comment type="caution">
    <text evidence="7">The sequence shown here is derived from an EMBL/GenBank/DDBJ whole genome shotgun (WGS) entry which is preliminary data.</text>
</comment>
<protein>
    <recommendedName>
        <fullName evidence="9">Adenylosuccinate lyase</fullName>
    </recommendedName>
</protein>
<dbReference type="InterPro" id="IPR013539">
    <property type="entry name" value="PurB_C"/>
</dbReference>
<dbReference type="Pfam" id="PF00206">
    <property type="entry name" value="Lyase_1"/>
    <property type="match status" value="1"/>
</dbReference>
<gene>
    <name evidence="7" type="ORF">A2W32_01425</name>
</gene>
<dbReference type="STRING" id="1802610.A2W32_01425"/>
<dbReference type="PANTHER" id="PTHR43411">
    <property type="entry name" value="ADENYLOSUCCINATE LYASE"/>
    <property type="match status" value="1"/>
</dbReference>
<dbReference type="PRINTS" id="PR00149">
    <property type="entry name" value="FUMRATELYASE"/>
</dbReference>
<dbReference type="InterPro" id="IPR047136">
    <property type="entry name" value="PurB_bact"/>
</dbReference>
<dbReference type="InterPro" id="IPR022761">
    <property type="entry name" value="Fumarate_lyase_N"/>
</dbReference>
<name>A0A1F4V437_UNCKA</name>
<organism evidence="7 8">
    <name type="scientific">candidate division WWE3 bacterium RBG_16_37_10</name>
    <dbReference type="NCBI Taxonomy" id="1802610"/>
    <lineage>
        <taxon>Bacteria</taxon>
        <taxon>Katanobacteria</taxon>
    </lineage>
</organism>
<dbReference type="Gene3D" id="1.10.40.30">
    <property type="entry name" value="Fumarase/aspartase (C-terminal domain)"/>
    <property type="match status" value="1"/>
</dbReference>
<proteinExistence type="predicted"/>
<evidence type="ECO:0000259" key="5">
    <source>
        <dbReference type="Pfam" id="PF00206"/>
    </source>
</evidence>
<dbReference type="PROSITE" id="PS00163">
    <property type="entry name" value="FUMARATE_LYASES"/>
    <property type="match status" value="1"/>
</dbReference>
<keyword evidence="3" id="KW-0658">Purine biosynthesis</keyword>
<comment type="pathway">
    <text evidence="1">Purine metabolism; IMP biosynthesis via de novo pathway; 5-amino-1-(5-phospho-D-ribosyl)imidazole-4-carboxamide from 5-amino-1-(5-phospho-D-ribosyl)imidazole-4-carboxylate: step 2/2.</text>
</comment>
<dbReference type="PANTHER" id="PTHR43411:SF1">
    <property type="entry name" value="ADENYLOSUCCINATE LYASE"/>
    <property type="match status" value="1"/>
</dbReference>